<evidence type="ECO:0000313" key="2">
    <source>
        <dbReference type="Proteomes" id="UP000027920"/>
    </source>
</evidence>
<dbReference type="VEuPathDB" id="FungiDB:A1O9_08323"/>
<accession>A0A072P8F9</accession>
<dbReference type="HOGENOM" id="CLU_2740030_0_0_1"/>
<evidence type="ECO:0000313" key="1">
    <source>
        <dbReference type="EMBL" id="KEF55573.1"/>
    </source>
</evidence>
<evidence type="ECO:0008006" key="3">
    <source>
        <dbReference type="Google" id="ProtNLM"/>
    </source>
</evidence>
<name>A0A072P8F9_9EURO</name>
<dbReference type="AlphaFoldDB" id="A0A072P8F9"/>
<dbReference type="GeneID" id="25283236"/>
<protein>
    <recommendedName>
        <fullName evidence="3">Major facilitator superfamily (MFS) profile domain-containing protein</fullName>
    </recommendedName>
</protein>
<proteinExistence type="predicted"/>
<keyword evidence="2" id="KW-1185">Reference proteome</keyword>
<gene>
    <name evidence="1" type="ORF">A1O9_08323</name>
</gene>
<comment type="caution">
    <text evidence="1">The sequence shown here is derived from an EMBL/GenBank/DDBJ whole genome shotgun (WGS) entry which is preliminary data.</text>
</comment>
<sequence length="71" mass="7418">MTSDVEARGSHALIKPHTTWLNIVTILAAASASFNFGYSNNAIAGTLAQASFGEYFLTVEPTSRIGGMLGA</sequence>
<dbReference type="RefSeq" id="XP_013258163.1">
    <property type="nucleotide sequence ID" value="XM_013402709.1"/>
</dbReference>
<dbReference type="Proteomes" id="UP000027920">
    <property type="component" value="Unassembled WGS sequence"/>
</dbReference>
<reference evidence="1 2" key="1">
    <citation type="submission" date="2013-03" db="EMBL/GenBank/DDBJ databases">
        <title>The Genome Sequence of Exophiala aquamarina CBS 119918.</title>
        <authorList>
            <consortium name="The Broad Institute Genomics Platform"/>
            <person name="Cuomo C."/>
            <person name="de Hoog S."/>
            <person name="Gorbushina A."/>
            <person name="Walker B."/>
            <person name="Young S.K."/>
            <person name="Zeng Q."/>
            <person name="Gargeya S."/>
            <person name="Fitzgerald M."/>
            <person name="Haas B."/>
            <person name="Abouelleil A."/>
            <person name="Allen A.W."/>
            <person name="Alvarado L."/>
            <person name="Arachchi H.M."/>
            <person name="Berlin A.M."/>
            <person name="Chapman S.B."/>
            <person name="Gainer-Dewar J."/>
            <person name="Goldberg J."/>
            <person name="Griggs A."/>
            <person name="Gujja S."/>
            <person name="Hansen M."/>
            <person name="Howarth C."/>
            <person name="Imamovic A."/>
            <person name="Ireland A."/>
            <person name="Larimer J."/>
            <person name="McCowan C."/>
            <person name="Murphy C."/>
            <person name="Pearson M."/>
            <person name="Poon T.W."/>
            <person name="Priest M."/>
            <person name="Roberts A."/>
            <person name="Saif S."/>
            <person name="Shea T."/>
            <person name="Sisk P."/>
            <person name="Sykes S."/>
            <person name="Wortman J."/>
            <person name="Nusbaum C."/>
            <person name="Birren B."/>
        </authorList>
    </citation>
    <scope>NUCLEOTIDE SEQUENCE [LARGE SCALE GENOMIC DNA]</scope>
    <source>
        <strain evidence="1 2">CBS 119918</strain>
    </source>
</reference>
<dbReference type="EMBL" id="AMGV01000007">
    <property type="protein sequence ID" value="KEF55573.1"/>
    <property type="molecule type" value="Genomic_DNA"/>
</dbReference>
<organism evidence="1 2">
    <name type="scientific">Exophiala aquamarina CBS 119918</name>
    <dbReference type="NCBI Taxonomy" id="1182545"/>
    <lineage>
        <taxon>Eukaryota</taxon>
        <taxon>Fungi</taxon>
        <taxon>Dikarya</taxon>
        <taxon>Ascomycota</taxon>
        <taxon>Pezizomycotina</taxon>
        <taxon>Eurotiomycetes</taxon>
        <taxon>Chaetothyriomycetidae</taxon>
        <taxon>Chaetothyriales</taxon>
        <taxon>Herpotrichiellaceae</taxon>
        <taxon>Exophiala</taxon>
    </lineage>
</organism>